<dbReference type="InterPro" id="IPR041389">
    <property type="entry name" value="Importin_rep_6"/>
</dbReference>
<dbReference type="Pfam" id="PF25574">
    <property type="entry name" value="TPR_IMB1"/>
    <property type="match status" value="1"/>
</dbReference>
<keyword evidence="7" id="KW-0539">Nucleus</keyword>
<evidence type="ECO:0000256" key="6">
    <source>
        <dbReference type="ARBA" id="ARBA00022927"/>
    </source>
</evidence>
<dbReference type="InterPro" id="IPR016024">
    <property type="entry name" value="ARM-type_fold"/>
</dbReference>
<comment type="subcellular location">
    <subcellularLocation>
        <location evidence="2">Cytoplasm</location>
    </subcellularLocation>
    <subcellularLocation>
        <location evidence="1">Nucleus</location>
    </subcellularLocation>
</comment>
<dbReference type="Proteomes" id="UP000215335">
    <property type="component" value="Unassembled WGS sequence"/>
</dbReference>
<keyword evidence="6" id="KW-0653">Protein transport</keyword>
<dbReference type="InterPro" id="IPR040928">
    <property type="entry name" value="Importin_rep_5"/>
</dbReference>
<evidence type="ECO:0000256" key="4">
    <source>
        <dbReference type="ARBA" id="ARBA00022490"/>
    </source>
</evidence>
<evidence type="ECO:0000313" key="9">
    <source>
        <dbReference type="EMBL" id="OXU26865.1"/>
    </source>
</evidence>
<keyword evidence="4" id="KW-0963">Cytoplasm</keyword>
<dbReference type="Pfam" id="PF25780">
    <property type="entry name" value="TPR_IPO5"/>
    <property type="match status" value="2"/>
</dbReference>
<evidence type="ECO:0000256" key="2">
    <source>
        <dbReference type="ARBA" id="ARBA00004496"/>
    </source>
</evidence>
<keyword evidence="3" id="KW-0813">Transport</keyword>
<dbReference type="InterPro" id="IPR034085">
    <property type="entry name" value="TOG"/>
</dbReference>
<keyword evidence="10" id="KW-1185">Reference proteome</keyword>
<accession>A0A232F880</accession>
<reference evidence="9 10" key="1">
    <citation type="journal article" date="2017" name="Curr. Biol.">
        <title>The Evolution of Venom by Co-option of Single-Copy Genes.</title>
        <authorList>
            <person name="Martinson E.O."/>
            <person name="Mrinalini"/>
            <person name="Kelkar Y.D."/>
            <person name="Chang C.H."/>
            <person name="Werren J.H."/>
        </authorList>
    </citation>
    <scope>NUCLEOTIDE SEQUENCE [LARGE SCALE GENOMIC DNA]</scope>
    <source>
        <strain evidence="9 10">Alberta</strain>
        <tissue evidence="9">Whole body</tissue>
    </source>
</reference>
<evidence type="ECO:0000313" key="10">
    <source>
        <dbReference type="Proteomes" id="UP000215335"/>
    </source>
</evidence>
<evidence type="ECO:0000256" key="7">
    <source>
        <dbReference type="ARBA" id="ARBA00023242"/>
    </source>
</evidence>
<keyword evidence="5" id="KW-0677">Repeat</keyword>
<evidence type="ECO:0000256" key="1">
    <source>
        <dbReference type="ARBA" id="ARBA00004123"/>
    </source>
</evidence>
<protein>
    <recommendedName>
        <fullName evidence="8">TOG domain-containing protein</fullName>
    </recommendedName>
</protein>
<dbReference type="Pfam" id="PF13513">
    <property type="entry name" value="HEAT_EZ"/>
    <property type="match status" value="1"/>
</dbReference>
<dbReference type="InterPro" id="IPR058584">
    <property type="entry name" value="IMB1_TNPO1-like_TPR"/>
</dbReference>
<dbReference type="InterPro" id="IPR011989">
    <property type="entry name" value="ARM-like"/>
</dbReference>
<name>A0A232F880_9HYME</name>
<dbReference type="GO" id="GO:0000226">
    <property type="term" value="P:microtubule cytoskeleton organization"/>
    <property type="evidence" value="ECO:0007669"/>
    <property type="project" value="UniProtKB-ARBA"/>
</dbReference>
<dbReference type="SUPFAM" id="SSF48371">
    <property type="entry name" value="ARM repeat"/>
    <property type="match status" value="1"/>
</dbReference>
<dbReference type="GO" id="GO:0005634">
    <property type="term" value="C:nucleus"/>
    <property type="evidence" value="ECO:0007669"/>
    <property type="project" value="UniProtKB-SubCell"/>
</dbReference>
<dbReference type="GO" id="GO:0005737">
    <property type="term" value="C:cytoplasm"/>
    <property type="evidence" value="ECO:0007669"/>
    <property type="project" value="UniProtKB-SubCell"/>
</dbReference>
<dbReference type="GO" id="GO:0006606">
    <property type="term" value="P:protein import into nucleus"/>
    <property type="evidence" value="ECO:0007669"/>
    <property type="project" value="InterPro"/>
</dbReference>
<gene>
    <name evidence="9" type="ORF">TSAR_010606</name>
</gene>
<dbReference type="AlphaFoldDB" id="A0A232F880"/>
<dbReference type="InterPro" id="IPR041653">
    <property type="entry name" value="Importin_rep_4"/>
</dbReference>
<dbReference type="Pfam" id="PF18808">
    <property type="entry name" value="Importin_rep_4"/>
    <property type="match status" value="1"/>
</dbReference>
<dbReference type="InterPro" id="IPR040122">
    <property type="entry name" value="Importin_beta"/>
</dbReference>
<feature type="domain" description="TOG" evidence="8">
    <location>
        <begin position="397"/>
        <end position="646"/>
    </location>
</feature>
<dbReference type="SMART" id="SM01349">
    <property type="entry name" value="TOG"/>
    <property type="match status" value="1"/>
</dbReference>
<dbReference type="Pfam" id="PF18829">
    <property type="entry name" value="Importin_rep_6"/>
    <property type="match status" value="1"/>
</dbReference>
<comment type="caution">
    <text evidence="9">The sequence shown here is derived from an EMBL/GenBank/DDBJ whole genome shotgun (WGS) entry which is preliminary data.</text>
</comment>
<sequence length="1146" mass="128561">MAAELDQFQQLLNTLLSTDNEVRTQAETILDNETYKNLPVESKVQLLLRFICDITVGEELRGMAAILLRRLFSSEFMDFYPKIPPEGQAQLKEQVLVAVQNEPSARIRRRICEVAAEVARNLIDEDGNNQWPEFLQFLFQCANGPVPALKESALRMFTCVPGVFGNQQPNYLDLIKQMLLLSVNDTSNYDVSYYPLNKALVTVWRLIRKCEVALSHFATKSPKNKELSDDCNLSSVQFQAVRAVCAFIMLHDKETAIQKHFAELLPSVVLVTAQSIEKQEEDSLLKGMIDLAESTPKFLRPQLEPIMEMCTKVFSNEDMEDSWRQLALEVIVTLAETAPAMVRKVGGKYITALVPLILKMMTDLEENEEWSFSDEIIEEDNDSNNVVAESALDRLACGLGGKTMLPLIVQNIPTMLSSTDWKYRHAALMAISAVGEGCHKQMEAILPQIMDGIMQYLQDPHPRVRYAACNAVGQMSTDFAPTFEKKFHDVVIPGLLLVLDDNANPRVQAHAGAALVNFSEDCAKSILMPYLDAIMGKLESILTKKFQELVEKGTKLVLEQVVTTIASVADTCEEQFVKYYDRLMPCLKYIITNATQQEHKLLRGKTIECVSLIGLAVGTEKFFGDAQAVMELLLKSHTALPEDDPQLSYMISAWARLCKVLGKHFEPYLPLVMGTVMQTAAMKPEVALLDNEDMEDVESDVDWQFVSLGEQQNFGIKTAGLEDKASACEMLVCYARELKEGFADYAEEVVRLMVPMLKFYFHDGVRTAAAESLPCLLECAKIKGPQYLEGMWNYICPDLLKAIDTEPEADVLLELLYSLAKCIETLGAGCLNPQSMTELLRILDKLLNEHFEKAVARSEKRKDEDYDDVVEEQLADEDNEDLYTLSKIADIFHALFITYKSSFFPYFDQIVGHFVKLLAPDRPWSDHQWALCVFDDVIEYGGPDCAKYQEFFLRPMIQYVADKSGEVRQAAAYGCGVLGQYGGEAFAQACAEALPRLMEVINDPESKASENLNATENAISAVTKILKYNNKAINVDEILPHWLSWLPVVEDEDEAPHVYGYLCDLIEANHPIILGPNNANLPRLISFFAEAFNKDVISSDDPVLPRILSIVRQIQSNESMFQACIAVLSSEQQLALHEALSSQSGN</sequence>
<evidence type="ECO:0000256" key="3">
    <source>
        <dbReference type="ARBA" id="ARBA00022448"/>
    </source>
</evidence>
<dbReference type="PANTHER" id="PTHR10527">
    <property type="entry name" value="IMPORTIN BETA"/>
    <property type="match status" value="1"/>
</dbReference>
<evidence type="ECO:0000256" key="5">
    <source>
        <dbReference type="ARBA" id="ARBA00022737"/>
    </source>
</evidence>
<dbReference type="InterPro" id="IPR057672">
    <property type="entry name" value="TPR_IPO4/5"/>
</dbReference>
<evidence type="ECO:0000259" key="8">
    <source>
        <dbReference type="SMART" id="SM01349"/>
    </source>
</evidence>
<dbReference type="OrthoDB" id="543373at2759"/>
<dbReference type="Gene3D" id="1.25.10.10">
    <property type="entry name" value="Leucine-rich Repeat Variant"/>
    <property type="match status" value="2"/>
</dbReference>
<dbReference type="Pfam" id="PF18816">
    <property type="entry name" value="Importin_rep_5"/>
    <property type="match status" value="1"/>
</dbReference>
<proteinExistence type="predicted"/>
<dbReference type="STRING" id="543379.A0A232F880"/>
<dbReference type="EMBL" id="NNAY01000707">
    <property type="protein sequence ID" value="OXU26865.1"/>
    <property type="molecule type" value="Genomic_DNA"/>
</dbReference>
<organism evidence="9 10">
    <name type="scientific">Trichomalopsis sarcophagae</name>
    <dbReference type="NCBI Taxonomy" id="543379"/>
    <lineage>
        <taxon>Eukaryota</taxon>
        <taxon>Metazoa</taxon>
        <taxon>Ecdysozoa</taxon>
        <taxon>Arthropoda</taxon>
        <taxon>Hexapoda</taxon>
        <taxon>Insecta</taxon>
        <taxon>Pterygota</taxon>
        <taxon>Neoptera</taxon>
        <taxon>Endopterygota</taxon>
        <taxon>Hymenoptera</taxon>
        <taxon>Apocrita</taxon>
        <taxon>Proctotrupomorpha</taxon>
        <taxon>Chalcidoidea</taxon>
        <taxon>Pteromalidae</taxon>
        <taxon>Pteromalinae</taxon>
        <taxon>Trichomalopsis</taxon>
    </lineage>
</organism>